<feature type="domain" description="Integrase catalytic" evidence="16">
    <location>
        <begin position="1358"/>
        <end position="1517"/>
    </location>
</feature>
<keyword evidence="3" id="KW-0808">Transferase</keyword>
<dbReference type="InterPro" id="IPR000477">
    <property type="entry name" value="RT_dom"/>
</dbReference>
<sequence>MRSDTANEHSPERRSRVIEKDASREERSTYSRSRSRSVHSRRRQELRSSSSARKTLRGRRRRRSLTRSRRRSRTRSRLKRRSRSVHARRMRKKSSSSERTIARGRRRQRNSSCSRRRSRSIRTHRRGQLRSSSDDEQMNSRGRRYERSFSRSRRRSRSVQARHQRRSSRSSSSEESISRGRGTRRISRPRRVSRRKDSKISRSYRKKTTKIRKRKENVSDYSLIDSESESSVSNESRLRKRKQSEQNFSANDVMELLRSLPASTSQNHFSMSTNTVPEFDPSNKEQTINIWIKKVEECSLLYNWSETQLLHYSLPKLSGVAKVWYQGLPSVNFTWAEWKEKLIKTFPTVQNYAQLLHEMLDRKVKVNEDLETYFYHKMILLNRCGIFGKQAIDCVIYGLEDRSMRLGAQAANYSEPEELLSYFKSVKVDDGKDRRVIFKKKSEFLGENNTKTTAATIKCFNCGEVGHPSFKCSKPLISCNICKRLGHLASACRRLQKNIIDDKNTIDKSVSEVKLAGNLDDKYVLPILVNNKPKTCYIDLGSQCTLIKLSDFNELGVEYLCTKLPSLKGFGDSLISPIGKAIVNLKVQGVSVDTEVLIVQDSLLKYSILLGHTFTEQSGITIIKTDEQLIIHKRPLNNERPRLNLKVDADIEVQSISAVPIKADTETSCNFYVDMVLRNIHENMYYIMPGIYTLVNGSGFVIIANLGSSVLKFKKKELLVRPIIYDDDKPLEVRKLDSSNFKLTPDQIKTGESVSSEDKIRLETLLQKYSDCFSFGLSDLGLTNLTEMTITLSDQTPVVYRPYRLAHSEREIVKAMIKEMLDSGIITESASSYASPILLVQKKTGDKRLCVDYRALNSKTIKEHYPLPRVEDQIDNLRGYKYFITLDLASGYYQIPIAPTSQNKTAFVTPDGQYEFTRMPFGLANAPSIFQKTINKMLKSSKDCEAYAFMDDIIIPANSINEGMERLEKVLKLIRDAGLTLKVSKCMFFFTTIDYLGFEISQQGVRPGSRKIEAVDKFKVPKNQHEVRQFVGLLSFFRRFVKDFAILASPLTKLELKKNVAWQWGSSQQEAFDTLKAALINRPILAMYDPKAKTQIHTDACKTGIGGMLLQQDDHGRWRAVAYYSRQTTAEEQKYHSFELETLAVIASLNRFRVYVLGLKFTIVTDCNALRTTLTKRDVIPRIGRWWLQLQEYNCDVEYRPGSRMSHVDALSRNAIPIDDEPEPVFDVLAIESEDWLITMQNANEEIQNIKRVLEDPDTKNAVDIHQNYKIKNGKIYRLVEGQLRWLVPRGVRWQLLQKNHDELGHFGLEKTLDKLKDLYWFPKMRKFVKKYVQSCLECSYHKVPAGKRQGLLHPIPKINEPFHTVHLDHLGPFVKSKNKNVYILVLIDAYTKYISLYAVKSTKTKATIKVLNNYFSLFGVPCRLISDRGTSFTSKIFKEFVNKLGIRHVLNAVATPRANGQVERFNRTILASLATKNHNHQENEWDIHLEDIQLGLNTTINKTTGKSPSEVLFGLRFRTKGDGIVSSLLDCERGKTELSEIRNQVNERVAQEQRRQKERFDKGRKSVTLYKVGDLVRIEREVTNNSGKSKKLLPKLQGPYRIIKVLDKDRFVVEDTPLTRKQNRRYEGVISIDKIHPWMTFTQGYLSDSDKDRESNGDDSDLIDENSLATKDVEASNLVDNSILSDSDKEIEFNISNEDVA</sequence>
<dbReference type="GO" id="GO:0006508">
    <property type="term" value="P:proteolysis"/>
    <property type="evidence" value="ECO:0007669"/>
    <property type="project" value="UniProtKB-KW"/>
</dbReference>
<feature type="compositionally biased region" description="Low complexity" evidence="13">
    <location>
        <begin position="219"/>
        <end position="235"/>
    </location>
</feature>
<dbReference type="FunFam" id="1.10.340.70:FF:000005">
    <property type="entry name" value="Uncharacterized protein"/>
    <property type="match status" value="1"/>
</dbReference>
<evidence type="ECO:0000256" key="1">
    <source>
        <dbReference type="ARBA" id="ARBA00012493"/>
    </source>
</evidence>
<evidence type="ECO:0000256" key="13">
    <source>
        <dbReference type="SAM" id="MobiDB-lite"/>
    </source>
</evidence>
<keyword evidence="10" id="KW-0238">DNA-binding</keyword>
<dbReference type="InterPro" id="IPR012337">
    <property type="entry name" value="RNaseH-like_sf"/>
</dbReference>
<dbReference type="SUPFAM" id="SSF53098">
    <property type="entry name" value="Ribonuclease H-like"/>
    <property type="match status" value="1"/>
</dbReference>
<keyword evidence="6" id="KW-0064">Aspartyl protease</keyword>
<dbReference type="FunFam" id="3.10.20.370:FF:000001">
    <property type="entry name" value="Retrovirus-related Pol polyprotein from transposon 17.6-like protein"/>
    <property type="match status" value="1"/>
</dbReference>
<dbReference type="EMBL" id="JBEDNZ010000011">
    <property type="protein sequence ID" value="KAL0832340.1"/>
    <property type="molecule type" value="Genomic_DNA"/>
</dbReference>
<evidence type="ECO:0000256" key="2">
    <source>
        <dbReference type="ARBA" id="ARBA00022670"/>
    </source>
</evidence>
<dbReference type="FunFam" id="3.30.420.10:FF:000032">
    <property type="entry name" value="Retrovirus-related Pol polyprotein from transposon 297-like Protein"/>
    <property type="match status" value="1"/>
</dbReference>
<dbReference type="PROSITE" id="PS50994">
    <property type="entry name" value="INTEGRASE"/>
    <property type="match status" value="1"/>
</dbReference>
<dbReference type="GO" id="GO:0003964">
    <property type="term" value="F:RNA-directed DNA polymerase activity"/>
    <property type="evidence" value="ECO:0007669"/>
    <property type="project" value="UniProtKB-KW"/>
</dbReference>
<keyword evidence="8" id="KW-0378">Hydrolase</keyword>
<dbReference type="FunFam" id="3.30.70.270:FF:000020">
    <property type="entry name" value="Transposon Tf2-6 polyprotein-like Protein"/>
    <property type="match status" value="1"/>
</dbReference>
<keyword evidence="9" id="KW-0695">RNA-directed DNA polymerase</keyword>
<dbReference type="Pfam" id="PF00665">
    <property type="entry name" value="rve"/>
    <property type="match status" value="1"/>
</dbReference>
<dbReference type="GO" id="GO:0003677">
    <property type="term" value="F:DNA binding"/>
    <property type="evidence" value="ECO:0007669"/>
    <property type="project" value="UniProtKB-KW"/>
</dbReference>
<keyword evidence="7" id="KW-0255">Endonuclease</keyword>
<dbReference type="Gene3D" id="3.10.10.10">
    <property type="entry name" value="HIV Type 1 Reverse Transcriptase, subunit A, domain 1"/>
    <property type="match status" value="1"/>
</dbReference>
<dbReference type="Gene3D" id="1.10.340.70">
    <property type="match status" value="1"/>
</dbReference>
<dbReference type="FunFam" id="3.10.10.10:FF:000007">
    <property type="entry name" value="Retrovirus-related Pol polyprotein from transposon 17.6-like Protein"/>
    <property type="match status" value="1"/>
</dbReference>
<feature type="domain" description="Reverse transcriptase" evidence="15">
    <location>
        <begin position="821"/>
        <end position="1000"/>
    </location>
</feature>
<dbReference type="CDD" id="cd00303">
    <property type="entry name" value="retropepsin_like"/>
    <property type="match status" value="1"/>
</dbReference>
<keyword evidence="12" id="KW-0863">Zinc-finger</keyword>
<dbReference type="Gene3D" id="2.40.70.10">
    <property type="entry name" value="Acid Proteases"/>
    <property type="match status" value="1"/>
</dbReference>
<feature type="compositionally biased region" description="Basic and acidic residues" evidence="13">
    <location>
        <begin position="1"/>
        <end position="29"/>
    </location>
</feature>
<evidence type="ECO:0000256" key="11">
    <source>
        <dbReference type="ARBA" id="ARBA00023268"/>
    </source>
</evidence>
<evidence type="ECO:0000256" key="4">
    <source>
        <dbReference type="ARBA" id="ARBA00022695"/>
    </source>
</evidence>
<accession>A0ABD0T356</accession>
<evidence type="ECO:0000259" key="16">
    <source>
        <dbReference type="PROSITE" id="PS50994"/>
    </source>
</evidence>
<evidence type="ECO:0000313" key="18">
    <source>
        <dbReference type="Proteomes" id="UP001549921"/>
    </source>
</evidence>
<evidence type="ECO:0000259" key="14">
    <source>
        <dbReference type="PROSITE" id="PS50158"/>
    </source>
</evidence>
<evidence type="ECO:0000256" key="8">
    <source>
        <dbReference type="ARBA" id="ARBA00022801"/>
    </source>
</evidence>
<evidence type="ECO:0000313" key="17">
    <source>
        <dbReference type="EMBL" id="KAL0832340.1"/>
    </source>
</evidence>
<dbReference type="Gene3D" id="4.10.60.10">
    <property type="entry name" value="Zinc finger, CCHC-type"/>
    <property type="match status" value="1"/>
</dbReference>
<dbReference type="SMART" id="SM00343">
    <property type="entry name" value="ZnF_C2HC"/>
    <property type="match status" value="2"/>
</dbReference>
<dbReference type="PANTHER" id="PTHR37984">
    <property type="entry name" value="PROTEIN CBG26694"/>
    <property type="match status" value="1"/>
</dbReference>
<dbReference type="GO" id="GO:0042575">
    <property type="term" value="C:DNA polymerase complex"/>
    <property type="evidence" value="ECO:0007669"/>
    <property type="project" value="UniProtKB-ARBA"/>
</dbReference>
<dbReference type="Pfam" id="PF00098">
    <property type="entry name" value="zf-CCHC"/>
    <property type="match status" value="1"/>
</dbReference>
<dbReference type="InterPro" id="IPR043128">
    <property type="entry name" value="Rev_trsase/Diguanyl_cyclase"/>
</dbReference>
<dbReference type="PANTHER" id="PTHR37984:SF5">
    <property type="entry name" value="PROTEIN NYNRIN-LIKE"/>
    <property type="match status" value="1"/>
</dbReference>
<dbReference type="PROSITE" id="PS50158">
    <property type="entry name" value="ZF_CCHC"/>
    <property type="match status" value="1"/>
</dbReference>
<dbReference type="EC" id="2.7.7.49" evidence="1"/>
<dbReference type="GO" id="GO:0008270">
    <property type="term" value="F:zinc ion binding"/>
    <property type="evidence" value="ECO:0007669"/>
    <property type="project" value="UniProtKB-KW"/>
</dbReference>
<feature type="compositionally biased region" description="Basic residues" evidence="13">
    <location>
        <begin position="33"/>
        <end position="44"/>
    </location>
</feature>
<dbReference type="InterPro" id="IPR041588">
    <property type="entry name" value="Integrase_H2C2"/>
</dbReference>
<protein>
    <recommendedName>
        <fullName evidence="1">RNA-directed DNA polymerase</fullName>
        <ecNumber evidence="1">2.7.7.49</ecNumber>
    </recommendedName>
</protein>
<keyword evidence="12" id="KW-0479">Metal-binding</keyword>
<dbReference type="InterPro" id="IPR001878">
    <property type="entry name" value="Znf_CCHC"/>
</dbReference>
<dbReference type="InterPro" id="IPR036875">
    <property type="entry name" value="Znf_CCHC_sf"/>
</dbReference>
<dbReference type="Proteomes" id="UP001549921">
    <property type="component" value="Unassembled WGS sequence"/>
</dbReference>
<dbReference type="InterPro" id="IPR043502">
    <property type="entry name" value="DNA/RNA_pol_sf"/>
</dbReference>
<feature type="region of interest" description="Disordered" evidence="13">
    <location>
        <begin position="1"/>
        <end position="245"/>
    </location>
</feature>
<dbReference type="SUPFAM" id="SSF50630">
    <property type="entry name" value="Acid proteases"/>
    <property type="match status" value="1"/>
</dbReference>
<dbReference type="Gene3D" id="3.30.70.270">
    <property type="match status" value="2"/>
</dbReference>
<evidence type="ECO:0000256" key="9">
    <source>
        <dbReference type="ARBA" id="ARBA00022918"/>
    </source>
</evidence>
<dbReference type="InterPro" id="IPR050951">
    <property type="entry name" value="Retrovirus_Pol_polyprotein"/>
</dbReference>
<feature type="compositionally biased region" description="Basic residues" evidence="13">
    <location>
        <begin position="102"/>
        <end position="128"/>
    </location>
</feature>
<organism evidence="17 18">
    <name type="scientific">Loxostege sticticalis</name>
    <name type="common">Beet webworm moth</name>
    <dbReference type="NCBI Taxonomy" id="481309"/>
    <lineage>
        <taxon>Eukaryota</taxon>
        <taxon>Metazoa</taxon>
        <taxon>Ecdysozoa</taxon>
        <taxon>Arthropoda</taxon>
        <taxon>Hexapoda</taxon>
        <taxon>Insecta</taxon>
        <taxon>Pterygota</taxon>
        <taxon>Neoptera</taxon>
        <taxon>Endopterygota</taxon>
        <taxon>Lepidoptera</taxon>
        <taxon>Glossata</taxon>
        <taxon>Ditrysia</taxon>
        <taxon>Pyraloidea</taxon>
        <taxon>Crambidae</taxon>
        <taxon>Pyraustinae</taxon>
        <taxon>Loxostege</taxon>
    </lineage>
</organism>
<evidence type="ECO:0000256" key="12">
    <source>
        <dbReference type="PROSITE-ProRule" id="PRU00047"/>
    </source>
</evidence>
<name>A0ABD0T356_LOXSC</name>
<feature type="compositionally biased region" description="Basic residues" evidence="13">
    <location>
        <begin position="54"/>
        <end position="94"/>
    </location>
</feature>
<dbReference type="CDD" id="cd01647">
    <property type="entry name" value="RT_LTR"/>
    <property type="match status" value="1"/>
</dbReference>
<feature type="domain" description="CCHC-type" evidence="14">
    <location>
        <begin position="458"/>
        <end position="474"/>
    </location>
</feature>
<dbReference type="Pfam" id="PF00078">
    <property type="entry name" value="RVT_1"/>
    <property type="match status" value="1"/>
</dbReference>
<dbReference type="InterPro" id="IPR021109">
    <property type="entry name" value="Peptidase_aspartic_dom_sf"/>
</dbReference>
<evidence type="ECO:0000259" key="15">
    <source>
        <dbReference type="PROSITE" id="PS50878"/>
    </source>
</evidence>
<dbReference type="Pfam" id="PF17919">
    <property type="entry name" value="RT_RNaseH_2"/>
    <property type="match status" value="1"/>
</dbReference>
<proteinExistence type="predicted"/>
<dbReference type="SUPFAM" id="SSF57756">
    <property type="entry name" value="Retrovirus zinc finger-like domains"/>
    <property type="match status" value="1"/>
</dbReference>
<comment type="caution">
    <text evidence="17">The sequence shown here is derived from an EMBL/GenBank/DDBJ whole genome shotgun (WGS) entry which is preliminary data.</text>
</comment>
<keyword evidence="2" id="KW-0645">Protease</keyword>
<evidence type="ECO:0000256" key="7">
    <source>
        <dbReference type="ARBA" id="ARBA00022759"/>
    </source>
</evidence>
<dbReference type="GO" id="GO:0004519">
    <property type="term" value="F:endonuclease activity"/>
    <property type="evidence" value="ECO:0007669"/>
    <property type="project" value="UniProtKB-KW"/>
</dbReference>
<reference evidence="17 18" key="1">
    <citation type="submission" date="2024-06" db="EMBL/GenBank/DDBJ databases">
        <title>A chromosome-level genome assembly of beet webworm, Loxostege sticticalis.</title>
        <authorList>
            <person name="Zhang Y."/>
        </authorList>
    </citation>
    <scope>NUCLEOTIDE SEQUENCE [LARGE SCALE GENOMIC DNA]</scope>
    <source>
        <strain evidence="17">AQ028</strain>
        <tissue evidence="17">Male pupae</tissue>
    </source>
</reference>
<feature type="compositionally biased region" description="Basic residues" evidence="13">
    <location>
        <begin position="181"/>
        <end position="215"/>
    </location>
</feature>
<feature type="region of interest" description="Disordered" evidence="13">
    <location>
        <begin position="1648"/>
        <end position="1669"/>
    </location>
</feature>
<dbReference type="GO" id="GO:0004190">
    <property type="term" value="F:aspartic-type endopeptidase activity"/>
    <property type="evidence" value="ECO:0007669"/>
    <property type="project" value="UniProtKB-KW"/>
</dbReference>
<keyword evidence="5" id="KW-0540">Nuclease</keyword>
<feature type="compositionally biased region" description="Basic residues" evidence="13">
    <location>
        <begin position="150"/>
        <end position="168"/>
    </location>
</feature>
<keyword evidence="11" id="KW-0511">Multifunctional enzyme</keyword>
<dbReference type="CDD" id="cd09274">
    <property type="entry name" value="RNase_HI_RT_Ty3"/>
    <property type="match status" value="1"/>
</dbReference>
<dbReference type="SUPFAM" id="SSF56672">
    <property type="entry name" value="DNA/RNA polymerases"/>
    <property type="match status" value="1"/>
</dbReference>
<evidence type="ECO:0000256" key="3">
    <source>
        <dbReference type="ARBA" id="ARBA00022679"/>
    </source>
</evidence>
<gene>
    <name evidence="17" type="ORF">ABMA28_001773</name>
</gene>
<evidence type="ECO:0000256" key="6">
    <source>
        <dbReference type="ARBA" id="ARBA00022750"/>
    </source>
</evidence>
<evidence type="ECO:0000256" key="5">
    <source>
        <dbReference type="ARBA" id="ARBA00022722"/>
    </source>
</evidence>
<dbReference type="InterPro" id="IPR036397">
    <property type="entry name" value="RNaseH_sf"/>
</dbReference>
<dbReference type="InterPro" id="IPR001584">
    <property type="entry name" value="Integrase_cat-core"/>
</dbReference>
<dbReference type="InterPro" id="IPR041577">
    <property type="entry name" value="RT_RNaseH_2"/>
</dbReference>
<evidence type="ECO:0000256" key="10">
    <source>
        <dbReference type="ARBA" id="ARBA00023125"/>
    </source>
</evidence>
<dbReference type="Pfam" id="PF17921">
    <property type="entry name" value="Integrase_H2C2"/>
    <property type="match status" value="1"/>
</dbReference>
<keyword evidence="12" id="KW-0862">Zinc</keyword>
<keyword evidence="4" id="KW-0548">Nucleotidyltransferase</keyword>
<dbReference type="PROSITE" id="PS50878">
    <property type="entry name" value="RT_POL"/>
    <property type="match status" value="1"/>
</dbReference>
<dbReference type="Gene3D" id="3.30.420.10">
    <property type="entry name" value="Ribonuclease H-like superfamily/Ribonuclease H"/>
    <property type="match status" value="1"/>
</dbReference>